<feature type="binding site" evidence="15">
    <location>
        <position position="439"/>
    </location>
    <ligand>
        <name>Zn(2+)</name>
        <dbReference type="ChEBI" id="CHEBI:29105"/>
    </ligand>
</feature>
<comment type="function">
    <text evidence="1 15">DNA ligase that catalyzes the formation of phosphodiester linkages between 5'-phosphoryl and 3'-hydroxyl groups in double-stranded DNA using NAD as a coenzyme and as the energy source for the reaction. It is essential for DNA replication and repair of damaged DNA.</text>
</comment>
<evidence type="ECO:0000256" key="14">
    <source>
        <dbReference type="ARBA" id="ARBA00060881"/>
    </source>
</evidence>
<dbReference type="Pfam" id="PF14520">
    <property type="entry name" value="HHH_5"/>
    <property type="match status" value="1"/>
</dbReference>
<dbReference type="Pfam" id="PF03120">
    <property type="entry name" value="OB_DNA_ligase"/>
    <property type="match status" value="1"/>
</dbReference>
<dbReference type="Gene3D" id="3.40.50.10190">
    <property type="entry name" value="BRCT domain"/>
    <property type="match status" value="1"/>
</dbReference>
<keyword evidence="19" id="KW-1185">Reference proteome</keyword>
<dbReference type="SMART" id="SM00292">
    <property type="entry name" value="BRCT"/>
    <property type="match status" value="1"/>
</dbReference>
<dbReference type="InterPro" id="IPR041663">
    <property type="entry name" value="DisA/LigA_HHH"/>
</dbReference>
<proteinExistence type="inferred from homology"/>
<comment type="caution">
    <text evidence="18">The sequence shown here is derived from an EMBL/GenBank/DDBJ whole genome shotgun (WGS) entry which is preliminary data.</text>
</comment>
<keyword evidence="5 15" id="KW-0235">DNA replication</keyword>
<keyword evidence="11 15" id="KW-0234">DNA repair</keyword>
<dbReference type="SUPFAM" id="SSF52113">
    <property type="entry name" value="BRCT domain"/>
    <property type="match status" value="1"/>
</dbReference>
<evidence type="ECO:0000256" key="3">
    <source>
        <dbReference type="ARBA" id="ARBA00013308"/>
    </source>
</evidence>
<feature type="binding site" evidence="15">
    <location>
        <position position="303"/>
    </location>
    <ligand>
        <name>NAD(+)</name>
        <dbReference type="ChEBI" id="CHEBI:57540"/>
    </ligand>
</feature>
<evidence type="ECO:0000256" key="5">
    <source>
        <dbReference type="ARBA" id="ARBA00022705"/>
    </source>
</evidence>
<dbReference type="Proteomes" id="UP000295611">
    <property type="component" value="Unassembled WGS sequence"/>
</dbReference>
<evidence type="ECO:0000313" key="18">
    <source>
        <dbReference type="EMBL" id="TDR78470.1"/>
    </source>
</evidence>
<feature type="binding site" evidence="15">
    <location>
        <position position="124"/>
    </location>
    <ligand>
        <name>NAD(+)</name>
        <dbReference type="ChEBI" id="CHEBI:57540"/>
    </ligand>
</feature>
<dbReference type="RefSeq" id="WP_133681305.1">
    <property type="nucleotide sequence ID" value="NZ_SNZP01000008.1"/>
</dbReference>
<evidence type="ECO:0000256" key="4">
    <source>
        <dbReference type="ARBA" id="ARBA00022598"/>
    </source>
</evidence>
<dbReference type="PROSITE" id="PS01055">
    <property type="entry name" value="DNA_LIGASE_N1"/>
    <property type="match status" value="1"/>
</dbReference>
<dbReference type="CDD" id="cd17748">
    <property type="entry name" value="BRCT_DNA_ligase_like"/>
    <property type="match status" value="1"/>
</dbReference>
<dbReference type="InterPro" id="IPR003583">
    <property type="entry name" value="Hlx-hairpin-Hlx_DNA-bd_motif"/>
</dbReference>
<accession>A0A4R7B686</accession>
<dbReference type="FunFam" id="3.40.50.10190:FF:000054">
    <property type="entry name" value="DNA ligase"/>
    <property type="match status" value="1"/>
</dbReference>
<dbReference type="Gene3D" id="1.10.150.20">
    <property type="entry name" value="5' to 3' exonuclease, C-terminal subdomain"/>
    <property type="match status" value="2"/>
</dbReference>
<feature type="binding site" evidence="15">
    <location>
        <position position="436"/>
    </location>
    <ligand>
        <name>Zn(2+)</name>
        <dbReference type="ChEBI" id="CHEBI:29105"/>
    </ligand>
</feature>
<evidence type="ECO:0000256" key="11">
    <source>
        <dbReference type="ARBA" id="ARBA00023204"/>
    </source>
</evidence>
<evidence type="ECO:0000256" key="2">
    <source>
        <dbReference type="ARBA" id="ARBA00012722"/>
    </source>
</evidence>
<feature type="binding site" evidence="15">
    <location>
        <begin position="83"/>
        <end position="84"/>
    </location>
    <ligand>
        <name>NAD(+)</name>
        <dbReference type="ChEBI" id="CHEBI:57540"/>
    </ligand>
</feature>
<dbReference type="CDD" id="cd00114">
    <property type="entry name" value="LIGANc"/>
    <property type="match status" value="1"/>
</dbReference>
<dbReference type="Pfam" id="PF03119">
    <property type="entry name" value="DNA_ligase_ZBD"/>
    <property type="match status" value="1"/>
</dbReference>
<dbReference type="GO" id="GO:0006260">
    <property type="term" value="P:DNA replication"/>
    <property type="evidence" value="ECO:0007669"/>
    <property type="project" value="UniProtKB-KW"/>
</dbReference>
<dbReference type="Pfam" id="PF00533">
    <property type="entry name" value="BRCT"/>
    <property type="match status" value="1"/>
</dbReference>
<dbReference type="Gene3D" id="6.20.10.30">
    <property type="match status" value="1"/>
</dbReference>
<dbReference type="PANTHER" id="PTHR23389:SF9">
    <property type="entry name" value="DNA LIGASE"/>
    <property type="match status" value="1"/>
</dbReference>
<dbReference type="InterPro" id="IPR013840">
    <property type="entry name" value="DNAligase_N"/>
</dbReference>
<evidence type="ECO:0000256" key="15">
    <source>
        <dbReference type="HAMAP-Rule" id="MF_01588"/>
    </source>
</evidence>
<dbReference type="GO" id="GO:0046872">
    <property type="term" value="F:metal ion binding"/>
    <property type="evidence" value="ECO:0007669"/>
    <property type="project" value="UniProtKB-KW"/>
</dbReference>
<keyword evidence="4 15" id="KW-0436">Ligase</keyword>
<feature type="binding site" evidence="15">
    <location>
        <position position="460"/>
    </location>
    <ligand>
        <name>Zn(2+)</name>
        <dbReference type="ChEBI" id="CHEBI:29105"/>
    </ligand>
</feature>
<name>A0A4R7B686_9NEIS</name>
<feature type="active site" description="N6-AMP-lysine intermediate" evidence="15">
    <location>
        <position position="126"/>
    </location>
</feature>
<evidence type="ECO:0000256" key="13">
    <source>
        <dbReference type="ARBA" id="ARBA00034005"/>
    </source>
</evidence>
<feature type="binding site" evidence="15">
    <location>
        <position position="184"/>
    </location>
    <ligand>
        <name>NAD(+)</name>
        <dbReference type="ChEBI" id="CHEBI:57540"/>
    </ligand>
</feature>
<dbReference type="Pfam" id="PF12826">
    <property type="entry name" value="HHH_2"/>
    <property type="match status" value="1"/>
</dbReference>
<dbReference type="InterPro" id="IPR004149">
    <property type="entry name" value="Znf_DNAligase_C4"/>
</dbReference>
<dbReference type="SUPFAM" id="SSF50249">
    <property type="entry name" value="Nucleic acid-binding proteins"/>
    <property type="match status" value="1"/>
</dbReference>
<evidence type="ECO:0000256" key="7">
    <source>
        <dbReference type="ARBA" id="ARBA00022763"/>
    </source>
</evidence>
<gene>
    <name evidence="15" type="primary">ligA</name>
    <name evidence="18" type="ORF">DFP86_108191</name>
</gene>
<protein>
    <recommendedName>
        <fullName evidence="3 15">DNA ligase</fullName>
        <ecNumber evidence="2 15">6.5.1.2</ecNumber>
    </recommendedName>
    <alternativeName>
        <fullName evidence="15">Polydeoxyribonucleotide synthase [NAD(+)]</fullName>
    </alternativeName>
</protein>
<dbReference type="SMART" id="SM00532">
    <property type="entry name" value="LIGANc"/>
    <property type="match status" value="1"/>
</dbReference>
<dbReference type="NCBIfam" id="TIGR00575">
    <property type="entry name" value="dnlj"/>
    <property type="match status" value="1"/>
</dbReference>
<comment type="similarity">
    <text evidence="14 15">Belongs to the NAD-dependent DNA ligase family. LigA subfamily.</text>
</comment>
<dbReference type="GO" id="GO:0006281">
    <property type="term" value="P:DNA repair"/>
    <property type="evidence" value="ECO:0007669"/>
    <property type="project" value="UniProtKB-KW"/>
</dbReference>
<keyword evidence="12 15" id="KW-0464">Manganese</keyword>
<feature type="binding site" evidence="15">
    <location>
        <begin position="34"/>
        <end position="38"/>
    </location>
    <ligand>
        <name>NAD(+)</name>
        <dbReference type="ChEBI" id="CHEBI:57540"/>
    </ligand>
</feature>
<dbReference type="InterPro" id="IPR010994">
    <property type="entry name" value="RuvA_2-like"/>
</dbReference>
<dbReference type="FunFam" id="1.10.150.20:FF:000007">
    <property type="entry name" value="DNA ligase"/>
    <property type="match status" value="1"/>
</dbReference>
<dbReference type="PANTHER" id="PTHR23389">
    <property type="entry name" value="CHROMOSOME TRANSMISSION FIDELITY FACTOR 18"/>
    <property type="match status" value="1"/>
</dbReference>
<sequence length="711" mass="77497">MTPTDDIQRAAELRALLDRYGREYYELDAPTVPDAEYDRLLRELMALEARHPELQRHDSPTRRVGGAPLDAFEQVAHAVPMLSLNNVFSDMQLEAPVERHAELAQFDERVARELAVLPVEYAVEPKFDGLAISLLYRDGVLVQAATRGDGVTGENVTENVRTVRSLPLRLAGDNLPSLLEVRGEVLMFKADFERLNQAQDALGEKRFANPRNAAAGSLRQLDSRITAKRRLSFFAYAIARIEGAEWPDTHQAEMNWLATLGLPVVEDALRPAVRGLTGLVVYYEEILARRAELPYDIDGVVYKVNRRDQQEQLGFVARAPRFAIAHKFPAEEALTVVEAVEEQVGRTGAITPVARLAPVFVGGVTVTNATLHNQDEVLRKDVRIGDTVIVRRAGDVIPEVVSVVLEKRPMREAAGRDLFSPTLEPVYPSYRLPTHCPVCGSHIAKLEGEAIARCTGGLFCSAQRKQALWHFASRRAMDIDGLGDKLIDQLVDRGMVRTLADLYRLAVAELAGMERMGQKSADNLVAAIEASKHTTLARFIYALGIRNVGEATARDLARHIGDFGALCALAEGIDDPLARARSLDILMAVPDVGPVVAESILDFFAEAHNREVVEALLAVGVHWPQEAAPETGPRSLAGKTLVLTGTLPTLSRDEAKALIEAAGGKVAGSVSGKTDYLVAGEAAGSKLDRAQALGVTILDEAGLMALLEQDT</sequence>
<evidence type="ECO:0000256" key="16">
    <source>
        <dbReference type="RuleBase" id="RU000618"/>
    </source>
</evidence>
<evidence type="ECO:0000256" key="6">
    <source>
        <dbReference type="ARBA" id="ARBA00022723"/>
    </source>
</evidence>
<evidence type="ECO:0000313" key="19">
    <source>
        <dbReference type="Proteomes" id="UP000295611"/>
    </source>
</evidence>
<dbReference type="FunFam" id="3.30.470.30:FF:000001">
    <property type="entry name" value="DNA ligase"/>
    <property type="match status" value="1"/>
</dbReference>
<evidence type="ECO:0000256" key="10">
    <source>
        <dbReference type="ARBA" id="ARBA00023027"/>
    </source>
</evidence>
<evidence type="ECO:0000259" key="17">
    <source>
        <dbReference type="PROSITE" id="PS50172"/>
    </source>
</evidence>
<dbReference type="PROSITE" id="PS50172">
    <property type="entry name" value="BRCT"/>
    <property type="match status" value="1"/>
</dbReference>
<feature type="domain" description="BRCT" evidence="17">
    <location>
        <begin position="631"/>
        <end position="711"/>
    </location>
</feature>
<keyword evidence="7 15" id="KW-0227">DNA damage</keyword>
<comment type="catalytic activity">
    <reaction evidence="13 15 16">
        <text>NAD(+) + (deoxyribonucleotide)n-3'-hydroxyl + 5'-phospho-(deoxyribonucleotide)m = (deoxyribonucleotide)n+m + AMP + beta-nicotinamide D-nucleotide.</text>
        <dbReference type="EC" id="6.5.1.2"/>
    </reaction>
</comment>
<dbReference type="SUPFAM" id="SSF47781">
    <property type="entry name" value="RuvA domain 2-like"/>
    <property type="match status" value="1"/>
</dbReference>
<dbReference type="Gene3D" id="3.30.470.30">
    <property type="entry name" value="DNA ligase/mRNA capping enzyme"/>
    <property type="match status" value="1"/>
</dbReference>
<comment type="caution">
    <text evidence="15">Lacks conserved residue(s) required for the propagation of feature annotation.</text>
</comment>
<dbReference type="InterPro" id="IPR018239">
    <property type="entry name" value="DNA_ligase_AS"/>
</dbReference>
<feature type="binding site" evidence="15">
    <location>
        <position position="147"/>
    </location>
    <ligand>
        <name>NAD(+)</name>
        <dbReference type="ChEBI" id="CHEBI:57540"/>
    </ligand>
</feature>
<dbReference type="SMART" id="SM00278">
    <property type="entry name" value="HhH1"/>
    <property type="match status" value="4"/>
</dbReference>
<dbReference type="GO" id="GO:0003911">
    <property type="term" value="F:DNA ligase (NAD+) activity"/>
    <property type="evidence" value="ECO:0007669"/>
    <property type="project" value="UniProtKB-UniRule"/>
</dbReference>
<dbReference type="Pfam" id="PF01653">
    <property type="entry name" value="DNA_ligase_aden"/>
    <property type="match status" value="1"/>
</dbReference>
<dbReference type="OrthoDB" id="9759736at2"/>
<dbReference type="Gene3D" id="2.40.50.140">
    <property type="entry name" value="Nucleic acid-binding proteins"/>
    <property type="match status" value="1"/>
</dbReference>
<dbReference type="FunFam" id="1.10.287.610:FF:000002">
    <property type="entry name" value="DNA ligase"/>
    <property type="match status" value="1"/>
</dbReference>
<dbReference type="EC" id="6.5.1.2" evidence="2 15"/>
<keyword evidence="10 15" id="KW-0520">NAD</keyword>
<evidence type="ECO:0000256" key="12">
    <source>
        <dbReference type="ARBA" id="ARBA00023211"/>
    </source>
</evidence>
<dbReference type="FunFam" id="2.40.50.140:FF:000012">
    <property type="entry name" value="DNA ligase"/>
    <property type="match status" value="1"/>
</dbReference>
<dbReference type="GO" id="GO:0005829">
    <property type="term" value="C:cytosol"/>
    <property type="evidence" value="ECO:0007669"/>
    <property type="project" value="TreeGrafter"/>
</dbReference>
<dbReference type="InterPro" id="IPR033136">
    <property type="entry name" value="DNA_ligase_CS"/>
</dbReference>
<dbReference type="GO" id="GO:0003677">
    <property type="term" value="F:DNA binding"/>
    <property type="evidence" value="ECO:0007669"/>
    <property type="project" value="InterPro"/>
</dbReference>
<dbReference type="EMBL" id="SNZP01000008">
    <property type="protein sequence ID" value="TDR78470.1"/>
    <property type="molecule type" value="Genomic_DNA"/>
</dbReference>
<organism evidence="18 19">
    <name type="scientific">Paludibacterium purpuratum</name>
    <dbReference type="NCBI Taxonomy" id="1144873"/>
    <lineage>
        <taxon>Bacteria</taxon>
        <taxon>Pseudomonadati</taxon>
        <taxon>Pseudomonadota</taxon>
        <taxon>Betaproteobacteria</taxon>
        <taxon>Neisseriales</taxon>
        <taxon>Chromobacteriaceae</taxon>
        <taxon>Paludibacterium</taxon>
    </lineage>
</organism>
<reference evidence="18 19" key="1">
    <citation type="submission" date="2019-03" db="EMBL/GenBank/DDBJ databases">
        <title>Genomic Encyclopedia of Type Strains, Phase III (KMG-III): the genomes of soil and plant-associated and newly described type strains.</title>
        <authorList>
            <person name="Whitman W."/>
        </authorList>
    </citation>
    <scope>NUCLEOTIDE SEQUENCE [LARGE SCALE GENOMIC DNA]</scope>
    <source>
        <strain evidence="18 19">CECT 8976</strain>
    </source>
</reference>
<comment type="cofactor">
    <cofactor evidence="15">
        <name>Mg(2+)</name>
        <dbReference type="ChEBI" id="CHEBI:18420"/>
    </cofactor>
    <cofactor evidence="15">
        <name>Mn(2+)</name>
        <dbReference type="ChEBI" id="CHEBI:29035"/>
    </cofactor>
</comment>
<dbReference type="AlphaFoldDB" id="A0A4R7B686"/>
<dbReference type="InterPro" id="IPR001357">
    <property type="entry name" value="BRCT_dom"/>
</dbReference>
<evidence type="ECO:0000256" key="8">
    <source>
        <dbReference type="ARBA" id="ARBA00022833"/>
    </source>
</evidence>
<feature type="binding site" evidence="15">
    <location>
        <position position="327"/>
    </location>
    <ligand>
        <name>NAD(+)</name>
        <dbReference type="ChEBI" id="CHEBI:57540"/>
    </ligand>
</feature>
<keyword evidence="6 15" id="KW-0479">Metal-binding</keyword>
<dbReference type="InterPro" id="IPR012340">
    <property type="entry name" value="NA-bd_OB-fold"/>
</dbReference>
<dbReference type="PROSITE" id="PS01056">
    <property type="entry name" value="DNA_LIGASE_N2"/>
    <property type="match status" value="1"/>
</dbReference>
<keyword evidence="9 15" id="KW-0460">Magnesium</keyword>
<dbReference type="Gene3D" id="1.10.287.610">
    <property type="entry name" value="Helix hairpin bin"/>
    <property type="match status" value="1"/>
</dbReference>
<dbReference type="HAMAP" id="MF_01588">
    <property type="entry name" value="DNA_ligase_A"/>
    <property type="match status" value="1"/>
</dbReference>
<dbReference type="InterPro" id="IPR036420">
    <property type="entry name" value="BRCT_dom_sf"/>
</dbReference>
<dbReference type="PIRSF" id="PIRSF001604">
    <property type="entry name" value="LigA"/>
    <property type="match status" value="1"/>
</dbReference>
<dbReference type="NCBIfam" id="NF005932">
    <property type="entry name" value="PRK07956.1"/>
    <property type="match status" value="1"/>
</dbReference>
<evidence type="ECO:0000256" key="9">
    <source>
        <dbReference type="ARBA" id="ARBA00022842"/>
    </source>
</evidence>
<dbReference type="InterPro" id="IPR001679">
    <property type="entry name" value="DNA_ligase"/>
</dbReference>
<keyword evidence="8 15" id="KW-0862">Zinc</keyword>
<evidence type="ECO:0000256" key="1">
    <source>
        <dbReference type="ARBA" id="ARBA00004067"/>
    </source>
</evidence>
<dbReference type="InterPro" id="IPR013839">
    <property type="entry name" value="DNAligase_adenylation"/>
</dbReference>
<dbReference type="InterPro" id="IPR004150">
    <property type="entry name" value="NAD_DNA_ligase_OB"/>
</dbReference>
<dbReference type="SUPFAM" id="SSF56091">
    <property type="entry name" value="DNA ligase/mRNA capping enzyme, catalytic domain"/>
    <property type="match status" value="1"/>
</dbReference>